<protein>
    <submittedName>
        <fullName evidence="1">Uncharacterized protein</fullName>
    </submittedName>
</protein>
<evidence type="ECO:0000313" key="1">
    <source>
        <dbReference type="EMBL" id="QJH95336.1"/>
    </source>
</evidence>
<proteinExistence type="predicted"/>
<sequence>MAIRWDERTPGGLYIPDSIFSELLKNSRKTGVTPTRIDSDTPTWDTWDTWDKRNPTGLIIPGDSTLPVIRATKPTPKSPQYGDIAIPSPNQNLDINEMGGFTIDPTINNNGMGGFTIDPTINNNGMGGFTIDPTINNNAITPKPPQYGDYVTPSPNQNLDITGGTGGGNGGGTSGGYQTGTGFQYDYTPIKDILGRTTGSIYNPKPSGISTLQQSLINKGVSAYDTMAEQDPFQYGQSIQDMAKRLGTYNPQAIQEWAETPVEWTPEQIKNTYSGMFSDLGREEELAQQNILNELKSRGLGRSGQIETSLGNLAEQYGRQRSNIITDVLGQLLPEQEKLSQSRMGLGMQGYQTAADLMTSATTMEQQQEAVNLTRKQQAIDQLGQVMGVNVAERGMDIQEKEMKIRRDIDTKQAEISEKDVEARNAISSGNLELAEYAFNEQQRLNEEYYNMQSQAQQFSQKYSIETLKKSFLDTMVATYGMEMTDASRIWSTVFGALEEGAS</sequence>
<accession>A0A6M3XC55</accession>
<reference evidence="1" key="1">
    <citation type="submission" date="2020-03" db="EMBL/GenBank/DDBJ databases">
        <title>The deep terrestrial virosphere.</title>
        <authorList>
            <person name="Holmfeldt K."/>
            <person name="Nilsson E."/>
            <person name="Simone D."/>
            <person name="Lopez-Fernandez M."/>
            <person name="Wu X."/>
            <person name="de Brujin I."/>
            <person name="Lundin D."/>
            <person name="Andersson A."/>
            <person name="Bertilsson S."/>
            <person name="Dopson M."/>
        </authorList>
    </citation>
    <scope>NUCLEOTIDE SEQUENCE</scope>
    <source>
        <strain evidence="1">TM448B00399</strain>
    </source>
</reference>
<organism evidence="1">
    <name type="scientific">viral metagenome</name>
    <dbReference type="NCBI Taxonomy" id="1070528"/>
    <lineage>
        <taxon>unclassified sequences</taxon>
        <taxon>metagenomes</taxon>
        <taxon>organismal metagenomes</taxon>
    </lineage>
</organism>
<gene>
    <name evidence="1" type="ORF">TM448B00399_0027</name>
</gene>
<name>A0A6M3XC55_9ZZZZ</name>
<dbReference type="AlphaFoldDB" id="A0A6M3XC55"/>
<dbReference type="EMBL" id="MT144617">
    <property type="protein sequence ID" value="QJH95336.1"/>
    <property type="molecule type" value="Genomic_DNA"/>
</dbReference>